<keyword evidence="4 6" id="KW-1133">Transmembrane helix</keyword>
<accession>A0ABS8RH03</accession>
<evidence type="ECO:0000256" key="2">
    <source>
        <dbReference type="ARBA" id="ARBA00022448"/>
    </source>
</evidence>
<evidence type="ECO:0000313" key="9">
    <source>
        <dbReference type="Proteomes" id="UP001200032"/>
    </source>
</evidence>
<feature type="domain" description="Major facilitator superfamily (MFS) profile" evidence="7">
    <location>
        <begin position="17"/>
        <end position="474"/>
    </location>
</feature>
<feature type="transmembrane region" description="Helical" evidence="6">
    <location>
        <begin position="150"/>
        <end position="173"/>
    </location>
</feature>
<dbReference type="PANTHER" id="PTHR42718">
    <property type="entry name" value="MAJOR FACILITATOR SUPERFAMILY MULTIDRUG TRANSPORTER MFSC"/>
    <property type="match status" value="1"/>
</dbReference>
<dbReference type="RefSeq" id="WP_182589249.1">
    <property type="nucleotide sequence ID" value="NZ_JACIVH010000071.1"/>
</dbReference>
<keyword evidence="3 6" id="KW-0812">Transmembrane</keyword>
<keyword evidence="9" id="KW-1185">Reference proteome</keyword>
<feature type="transmembrane region" description="Helical" evidence="6">
    <location>
        <begin position="83"/>
        <end position="104"/>
    </location>
</feature>
<comment type="subcellular location">
    <subcellularLocation>
        <location evidence="1">Cell membrane</location>
        <topology evidence="1">Multi-pass membrane protein</topology>
    </subcellularLocation>
</comment>
<gene>
    <name evidence="8" type="ORF">LTY59_03965</name>
</gene>
<evidence type="ECO:0000256" key="4">
    <source>
        <dbReference type="ARBA" id="ARBA00022989"/>
    </source>
</evidence>
<dbReference type="InterPro" id="IPR011701">
    <property type="entry name" value="MFS"/>
</dbReference>
<name>A0ABS8RH03_9LACO</name>
<dbReference type="Proteomes" id="UP001200032">
    <property type="component" value="Unassembled WGS sequence"/>
</dbReference>
<dbReference type="Gene3D" id="1.20.1250.20">
    <property type="entry name" value="MFS general substrate transporter like domains"/>
    <property type="match status" value="2"/>
</dbReference>
<dbReference type="InterPro" id="IPR036259">
    <property type="entry name" value="MFS_trans_sf"/>
</dbReference>
<proteinExistence type="predicted"/>
<dbReference type="SUPFAM" id="SSF103473">
    <property type="entry name" value="MFS general substrate transporter"/>
    <property type="match status" value="1"/>
</dbReference>
<feature type="transmembrane region" description="Helical" evidence="6">
    <location>
        <begin position="52"/>
        <end position="71"/>
    </location>
</feature>
<evidence type="ECO:0000259" key="7">
    <source>
        <dbReference type="PROSITE" id="PS50850"/>
    </source>
</evidence>
<feature type="transmembrane region" description="Helical" evidence="6">
    <location>
        <begin position="413"/>
        <end position="434"/>
    </location>
</feature>
<evidence type="ECO:0000256" key="6">
    <source>
        <dbReference type="SAM" id="Phobius"/>
    </source>
</evidence>
<keyword evidence="5 6" id="KW-0472">Membrane</keyword>
<evidence type="ECO:0000256" key="3">
    <source>
        <dbReference type="ARBA" id="ARBA00022692"/>
    </source>
</evidence>
<feature type="transmembrane region" description="Helical" evidence="6">
    <location>
        <begin position="179"/>
        <end position="197"/>
    </location>
</feature>
<feature type="transmembrane region" description="Helical" evidence="6">
    <location>
        <begin position="276"/>
        <end position="301"/>
    </location>
</feature>
<dbReference type="InterPro" id="IPR020846">
    <property type="entry name" value="MFS_dom"/>
</dbReference>
<evidence type="ECO:0000256" key="5">
    <source>
        <dbReference type="ARBA" id="ARBA00023136"/>
    </source>
</evidence>
<feature type="transmembrane region" description="Helical" evidence="6">
    <location>
        <begin position="446"/>
        <end position="469"/>
    </location>
</feature>
<sequence>MDQSIARNGERYSRFWFILTLLVGTFTMSISQSSLSTAYPTLMNAFGISASTVQWLTTGFMLVMCVSMPISPWMLNNMSFKTMFIGALGLFDIGSLMIVLTPSAWGINGFWFMMIGRAMEAFAVGVLFPSYQTVLLEITPKEERGSTMGIAGLVMGSALACGPIVSGIVLKFFSWKSLFILFMLVISVIILMAASGLIQDVMERHETNLDWLSVILLVGLIGIMYVVDQAGKTNPAWGINTVIFIVSLIAVIWFCIRQLHLKHPLLELRVLKTFNYDLAILLTSISYIALIVTTIIFPLYYQGVLKVSPFVSGMALVPGAVFLSILNPLSGKLADKIGFKPTMLVGMFMIIIGWVAGLIVLNHLSLLGMILCAMVIEGGNAFVMMPAVTLGANALPDELVPHGTAVITTVRQVLGSAGVTISTLILTVATTNALQRESSAQVASLHGYHLVFIGMIITELIGLVLAFMLKNTNKEKSTK</sequence>
<comment type="caution">
    <text evidence="8">The sequence shown here is derived from an EMBL/GenBank/DDBJ whole genome shotgun (WGS) entry which is preliminary data.</text>
</comment>
<organism evidence="8 9">
    <name type="scientific">Limosilactobacillus balticus</name>
    <dbReference type="NCBI Taxonomy" id="2759747"/>
    <lineage>
        <taxon>Bacteria</taxon>
        <taxon>Bacillati</taxon>
        <taxon>Bacillota</taxon>
        <taxon>Bacilli</taxon>
        <taxon>Lactobacillales</taxon>
        <taxon>Lactobacillaceae</taxon>
        <taxon>Limosilactobacillus</taxon>
    </lineage>
</organism>
<dbReference type="Pfam" id="PF07690">
    <property type="entry name" value="MFS_1"/>
    <property type="match status" value="1"/>
</dbReference>
<feature type="transmembrane region" description="Helical" evidence="6">
    <location>
        <begin position="307"/>
        <end position="329"/>
    </location>
</feature>
<feature type="transmembrane region" description="Helical" evidence="6">
    <location>
        <begin position="239"/>
        <end position="256"/>
    </location>
</feature>
<feature type="transmembrane region" description="Helical" evidence="6">
    <location>
        <begin position="209"/>
        <end position="227"/>
    </location>
</feature>
<evidence type="ECO:0000313" key="8">
    <source>
        <dbReference type="EMBL" id="MCD7138374.1"/>
    </source>
</evidence>
<reference evidence="8 9" key="1">
    <citation type="submission" date="2021-12" db="EMBL/GenBank/DDBJ databases">
        <title>A phylogenomic analysis of Limosilactobacillus reuteri reveals ancient and stable evolutionary relationships with rodents and birds and zoonotic transmission to humans.</title>
        <authorList>
            <person name="Li F."/>
            <person name="Li X."/>
            <person name="Cheng C."/>
            <person name="Tollenaar S."/>
            <person name="Zhang J.S."/>
            <person name="Simpson D."/>
            <person name="Tasseva G."/>
            <person name="Perez-Munoz M.E."/>
            <person name="Frese S."/>
            <person name="Gaenzle M.G."/>
            <person name="Walter J."/>
            <person name="Zheng J."/>
        </authorList>
    </citation>
    <scope>NUCLEOTIDE SEQUENCE [LARGE SCALE GENOMIC DNA]</scope>
    <source>
        <strain evidence="8 9">WF-AF5-A</strain>
    </source>
</reference>
<dbReference type="EMBL" id="JAJPDJ010000058">
    <property type="protein sequence ID" value="MCD7138374.1"/>
    <property type="molecule type" value="Genomic_DNA"/>
</dbReference>
<evidence type="ECO:0000256" key="1">
    <source>
        <dbReference type="ARBA" id="ARBA00004651"/>
    </source>
</evidence>
<keyword evidence="2" id="KW-0813">Transport</keyword>
<feature type="transmembrane region" description="Helical" evidence="6">
    <location>
        <begin position="341"/>
        <end position="361"/>
    </location>
</feature>
<dbReference type="PANTHER" id="PTHR42718:SF9">
    <property type="entry name" value="MAJOR FACILITATOR SUPERFAMILY MULTIDRUG TRANSPORTER MFSC"/>
    <property type="match status" value="1"/>
</dbReference>
<protein>
    <submittedName>
        <fullName evidence="8">MFS transporter</fullName>
    </submittedName>
</protein>
<dbReference type="PROSITE" id="PS50850">
    <property type="entry name" value="MFS"/>
    <property type="match status" value="1"/>
</dbReference>
<feature type="transmembrane region" description="Helical" evidence="6">
    <location>
        <begin position="12"/>
        <end position="32"/>
    </location>
</feature>